<dbReference type="InterPro" id="IPR006058">
    <property type="entry name" value="2Fe2S_fd_BS"/>
</dbReference>
<keyword evidence="4" id="KW-0408">Iron</keyword>
<dbReference type="InterPro" id="IPR051452">
    <property type="entry name" value="Diverse_Oxidoreductases"/>
</dbReference>
<dbReference type="PANTHER" id="PTHR44379:SF6">
    <property type="entry name" value="BLR6046 PROTEIN"/>
    <property type="match status" value="1"/>
</dbReference>
<dbReference type="Gene3D" id="1.10.150.120">
    <property type="entry name" value="[2Fe-2S]-binding domain"/>
    <property type="match status" value="1"/>
</dbReference>
<evidence type="ECO:0000256" key="3">
    <source>
        <dbReference type="ARBA" id="ARBA00023002"/>
    </source>
</evidence>
<dbReference type="AlphaFoldDB" id="A0A3N6MQC3"/>
<evidence type="ECO:0000256" key="6">
    <source>
        <dbReference type="SAM" id="MobiDB-lite"/>
    </source>
</evidence>
<dbReference type="InterPro" id="IPR036884">
    <property type="entry name" value="2Fe-2S-bd_dom_sf"/>
</dbReference>
<evidence type="ECO:0000259" key="7">
    <source>
        <dbReference type="PROSITE" id="PS51085"/>
    </source>
</evidence>
<dbReference type="GO" id="GO:0046872">
    <property type="term" value="F:metal ion binding"/>
    <property type="evidence" value="ECO:0007669"/>
    <property type="project" value="UniProtKB-KW"/>
</dbReference>
<evidence type="ECO:0000256" key="2">
    <source>
        <dbReference type="ARBA" id="ARBA00022723"/>
    </source>
</evidence>
<dbReference type="InterPro" id="IPR012675">
    <property type="entry name" value="Beta-grasp_dom_sf"/>
</dbReference>
<dbReference type="Pfam" id="PF00111">
    <property type="entry name" value="Fer2"/>
    <property type="match status" value="1"/>
</dbReference>
<dbReference type="Proteomes" id="UP000281431">
    <property type="component" value="Unassembled WGS sequence"/>
</dbReference>
<dbReference type="Gene3D" id="3.10.20.30">
    <property type="match status" value="1"/>
</dbReference>
<dbReference type="InterPro" id="IPR002888">
    <property type="entry name" value="2Fe-2S-bd"/>
</dbReference>
<evidence type="ECO:0000256" key="1">
    <source>
        <dbReference type="ARBA" id="ARBA00022714"/>
    </source>
</evidence>
<feature type="compositionally biased region" description="Basic and acidic residues" evidence="6">
    <location>
        <begin position="13"/>
        <end position="24"/>
    </location>
</feature>
<keyword evidence="5" id="KW-0411">Iron-sulfur</keyword>
<keyword evidence="3" id="KW-0560">Oxidoreductase</keyword>
<dbReference type="PROSITE" id="PS51085">
    <property type="entry name" value="2FE2S_FER_2"/>
    <property type="match status" value="1"/>
</dbReference>
<name>A0A3N6MQC3_NATCH</name>
<evidence type="ECO:0000313" key="9">
    <source>
        <dbReference type="Proteomes" id="UP000281431"/>
    </source>
</evidence>
<sequence>MSTNENDPFSILKDGDRGFERLTTQEEGDETEEVEETIEFELNGEDVTFDGDPEKPLLYVLRNDAELNGPKFGCGLAQCGSCDVIVDGETAISCVVTVDDVEGSEVTTTRGLGTRDDPHPVQEAFIDTQAAQCGYCIHGMVMEAVVLLEDNPDPSDDEIRDALADNLCRCGTHPEIMAAVRQAAEEMN</sequence>
<reference evidence="8 9" key="1">
    <citation type="submission" date="2018-10" db="EMBL/GenBank/DDBJ databases">
        <title>Natrarchaeobius chitinivorans gen. nov., sp. nov., and Natrarchaeobius haloalkaliphilus sp. nov., alkaliphilic, chitin-utilizing haloarchaea from hypersaline alkaline lakes.</title>
        <authorList>
            <person name="Sorokin D.Y."/>
            <person name="Elcheninov A.G."/>
            <person name="Kostrikina N.A."/>
            <person name="Bale N.J."/>
            <person name="Sinninghe Damste J.S."/>
            <person name="Khijniak T.V."/>
            <person name="Kublanov I.V."/>
            <person name="Toshchakov S.V."/>
        </authorList>
    </citation>
    <scope>NUCLEOTIDE SEQUENCE [LARGE SCALE GENOMIC DNA]</scope>
    <source>
        <strain evidence="8 9">AArcht7</strain>
    </source>
</reference>
<dbReference type="GO" id="GO:0051537">
    <property type="term" value="F:2 iron, 2 sulfur cluster binding"/>
    <property type="evidence" value="ECO:0007669"/>
    <property type="project" value="UniProtKB-KW"/>
</dbReference>
<dbReference type="SUPFAM" id="SSF47741">
    <property type="entry name" value="CO dehydrogenase ISP C-domain like"/>
    <property type="match status" value="1"/>
</dbReference>
<keyword evidence="1" id="KW-0001">2Fe-2S</keyword>
<evidence type="ECO:0000256" key="4">
    <source>
        <dbReference type="ARBA" id="ARBA00023004"/>
    </source>
</evidence>
<dbReference type="OrthoDB" id="376398at2157"/>
<dbReference type="EMBL" id="REFZ01000015">
    <property type="protein sequence ID" value="RQG98431.1"/>
    <property type="molecule type" value="Genomic_DNA"/>
</dbReference>
<keyword evidence="9" id="KW-1185">Reference proteome</keyword>
<organism evidence="8 9">
    <name type="scientific">Natrarchaeobius chitinivorans</name>
    <dbReference type="NCBI Taxonomy" id="1679083"/>
    <lineage>
        <taxon>Archaea</taxon>
        <taxon>Methanobacteriati</taxon>
        <taxon>Methanobacteriota</taxon>
        <taxon>Stenosarchaea group</taxon>
        <taxon>Halobacteria</taxon>
        <taxon>Halobacteriales</taxon>
        <taxon>Natrialbaceae</taxon>
        <taxon>Natrarchaeobius</taxon>
    </lineage>
</organism>
<protein>
    <submittedName>
        <fullName evidence="8">(2Fe-2S)-binding protein</fullName>
    </submittedName>
</protein>
<keyword evidence="2" id="KW-0479">Metal-binding</keyword>
<dbReference type="InterPro" id="IPR036010">
    <property type="entry name" value="2Fe-2S_ferredoxin-like_sf"/>
</dbReference>
<dbReference type="InterPro" id="IPR001041">
    <property type="entry name" value="2Fe-2S_ferredoxin-type"/>
</dbReference>
<feature type="region of interest" description="Disordered" evidence="6">
    <location>
        <begin position="1"/>
        <end position="34"/>
    </location>
</feature>
<proteinExistence type="predicted"/>
<comment type="caution">
    <text evidence="8">The sequence shown here is derived from an EMBL/GenBank/DDBJ whole genome shotgun (WGS) entry which is preliminary data.</text>
</comment>
<accession>A0A3N6MQC3</accession>
<gene>
    <name evidence="8" type="ORF">EA472_17585</name>
</gene>
<dbReference type="PROSITE" id="PS00197">
    <property type="entry name" value="2FE2S_FER_1"/>
    <property type="match status" value="1"/>
</dbReference>
<dbReference type="Pfam" id="PF01799">
    <property type="entry name" value="Fer2_2"/>
    <property type="match status" value="1"/>
</dbReference>
<feature type="domain" description="2Fe-2S ferredoxin-type" evidence="7">
    <location>
        <begin position="36"/>
        <end position="112"/>
    </location>
</feature>
<evidence type="ECO:0000313" key="8">
    <source>
        <dbReference type="EMBL" id="RQG98431.1"/>
    </source>
</evidence>
<dbReference type="SUPFAM" id="SSF54292">
    <property type="entry name" value="2Fe-2S ferredoxin-like"/>
    <property type="match status" value="1"/>
</dbReference>
<evidence type="ECO:0000256" key="5">
    <source>
        <dbReference type="ARBA" id="ARBA00023014"/>
    </source>
</evidence>
<dbReference type="PANTHER" id="PTHR44379">
    <property type="entry name" value="OXIDOREDUCTASE WITH IRON-SULFUR SUBUNIT"/>
    <property type="match status" value="1"/>
</dbReference>
<dbReference type="GO" id="GO:0016491">
    <property type="term" value="F:oxidoreductase activity"/>
    <property type="evidence" value="ECO:0007669"/>
    <property type="project" value="UniProtKB-KW"/>
</dbReference>